<organism evidence="2 3">
    <name type="scientific">Vitis vinifera</name>
    <name type="common">Grape</name>
    <dbReference type="NCBI Taxonomy" id="29760"/>
    <lineage>
        <taxon>Eukaryota</taxon>
        <taxon>Viridiplantae</taxon>
        <taxon>Streptophyta</taxon>
        <taxon>Embryophyta</taxon>
        <taxon>Tracheophyta</taxon>
        <taxon>Spermatophyta</taxon>
        <taxon>Magnoliopsida</taxon>
        <taxon>eudicotyledons</taxon>
        <taxon>Gunneridae</taxon>
        <taxon>Pentapetalae</taxon>
        <taxon>rosids</taxon>
        <taxon>Vitales</taxon>
        <taxon>Vitaceae</taxon>
        <taxon>Viteae</taxon>
        <taxon>Vitis</taxon>
    </lineage>
</organism>
<dbReference type="EMBL" id="QGNW01000229">
    <property type="protein sequence ID" value="RVW83420.1"/>
    <property type="molecule type" value="Genomic_DNA"/>
</dbReference>
<dbReference type="AlphaFoldDB" id="A0A438HG25"/>
<feature type="region of interest" description="Disordered" evidence="1">
    <location>
        <begin position="1"/>
        <end position="25"/>
    </location>
</feature>
<sequence length="120" mass="13286">MRARLGPQEPGGQGTSSHNLGSHPDPMVTPWCRTFSRTVTLWSPLWCRTFTAPSGTTSWEKPPKRATHWLHQQKAGRHALHAFLLSYHSLRAPKGIPRQNSPHTMGPATPSIISCIIDSS</sequence>
<protein>
    <submittedName>
        <fullName evidence="2">Uncharacterized protein</fullName>
    </submittedName>
</protein>
<reference evidence="2 3" key="1">
    <citation type="journal article" date="2018" name="PLoS Genet.">
        <title>Population sequencing reveals clonal diversity and ancestral inbreeding in the grapevine cultivar Chardonnay.</title>
        <authorList>
            <person name="Roach M.J."/>
            <person name="Johnson D.L."/>
            <person name="Bohlmann J."/>
            <person name="van Vuuren H.J."/>
            <person name="Jones S.J."/>
            <person name="Pretorius I.S."/>
            <person name="Schmidt S.A."/>
            <person name="Borneman A.R."/>
        </authorList>
    </citation>
    <scope>NUCLEOTIDE SEQUENCE [LARGE SCALE GENOMIC DNA]</scope>
    <source>
        <strain evidence="3">cv. Chardonnay</strain>
        <tissue evidence="2">Leaf</tissue>
    </source>
</reference>
<comment type="caution">
    <text evidence="2">The sequence shown here is derived from an EMBL/GenBank/DDBJ whole genome shotgun (WGS) entry which is preliminary data.</text>
</comment>
<evidence type="ECO:0000256" key="1">
    <source>
        <dbReference type="SAM" id="MobiDB-lite"/>
    </source>
</evidence>
<dbReference type="Proteomes" id="UP000288805">
    <property type="component" value="Unassembled WGS sequence"/>
</dbReference>
<accession>A0A438HG25</accession>
<gene>
    <name evidence="2" type="ORF">CK203_038885</name>
</gene>
<evidence type="ECO:0000313" key="2">
    <source>
        <dbReference type="EMBL" id="RVW83420.1"/>
    </source>
</evidence>
<evidence type="ECO:0000313" key="3">
    <source>
        <dbReference type="Proteomes" id="UP000288805"/>
    </source>
</evidence>
<proteinExistence type="predicted"/>
<name>A0A438HG25_VITVI</name>